<protein>
    <submittedName>
        <fullName evidence="1">Uncharacterized protein</fullName>
    </submittedName>
</protein>
<comment type="caution">
    <text evidence="1">The sequence shown here is derived from an EMBL/GenBank/DDBJ whole genome shotgun (WGS) entry which is preliminary data.</text>
</comment>
<dbReference type="EMBL" id="LBYR01000004">
    <property type="protein sequence ID" value="KKR56126.1"/>
    <property type="molecule type" value="Genomic_DNA"/>
</dbReference>
<sequence length="167" mass="19284">MLLKSENKTIEEIIRLSDPEVFRAYHKAFISGDMDFCVTIFQRLTPDRRWILGNTHMLSLLKVIALQMLLLNKASIAISFYNSLASTVLGKEYPDELCGQKYTEERVKEINVLKSKIEDLDSRSGLALDLEEYAFFDEMKAEFDYWTTLLTSSSEEKQKGIEPNKNN</sequence>
<proteinExistence type="predicted"/>
<gene>
    <name evidence="1" type="ORF">UT93_C0004G0004</name>
</gene>
<dbReference type="AlphaFoldDB" id="A0A0G0S1M7"/>
<accession>A0A0G0S1M7</accession>
<organism evidence="1 2">
    <name type="scientific">Candidatus Woesebacteria bacterium GW2011_GWF1_40_24</name>
    <dbReference type="NCBI Taxonomy" id="1618601"/>
    <lineage>
        <taxon>Bacteria</taxon>
        <taxon>Candidatus Woeseibacteriota</taxon>
    </lineage>
</organism>
<reference evidence="1 2" key="1">
    <citation type="journal article" date="2015" name="Nature">
        <title>rRNA introns, odd ribosomes, and small enigmatic genomes across a large radiation of phyla.</title>
        <authorList>
            <person name="Brown C.T."/>
            <person name="Hug L.A."/>
            <person name="Thomas B.C."/>
            <person name="Sharon I."/>
            <person name="Castelle C.J."/>
            <person name="Singh A."/>
            <person name="Wilkins M.J."/>
            <person name="Williams K.H."/>
            <person name="Banfield J.F."/>
        </authorList>
    </citation>
    <scope>NUCLEOTIDE SEQUENCE [LARGE SCALE GENOMIC DNA]</scope>
</reference>
<name>A0A0G0S1M7_9BACT</name>
<evidence type="ECO:0000313" key="1">
    <source>
        <dbReference type="EMBL" id="KKR56126.1"/>
    </source>
</evidence>
<evidence type="ECO:0000313" key="2">
    <source>
        <dbReference type="Proteomes" id="UP000034627"/>
    </source>
</evidence>
<dbReference type="Proteomes" id="UP000034627">
    <property type="component" value="Unassembled WGS sequence"/>
</dbReference>